<dbReference type="RefSeq" id="WP_152804704.1">
    <property type="nucleotide sequence ID" value="NZ_WHNX01000016.1"/>
</dbReference>
<dbReference type="Proteomes" id="UP000440004">
    <property type="component" value="Unassembled WGS sequence"/>
</dbReference>
<evidence type="ECO:0000256" key="3">
    <source>
        <dbReference type="ARBA" id="ARBA00022840"/>
    </source>
</evidence>
<dbReference type="InterPro" id="IPR003593">
    <property type="entry name" value="AAA+_ATPase"/>
</dbReference>
<protein>
    <submittedName>
        <fullName evidence="5">Type II secretion system protein GspE</fullName>
    </submittedName>
</protein>
<evidence type="ECO:0000256" key="1">
    <source>
        <dbReference type="ARBA" id="ARBA00006611"/>
    </source>
</evidence>
<comment type="similarity">
    <text evidence="1">Belongs to the GSP E family.</text>
</comment>
<reference evidence="5 6" key="1">
    <citation type="submission" date="2019-10" db="EMBL/GenBank/DDBJ databases">
        <title>Alkalibaculum tamaniensis sp.nov., a new alkaliphilic acetogen, isolated on methoxylated aromatics from a mud volcano.</title>
        <authorList>
            <person name="Khomyakova M.A."/>
            <person name="Merkel A.Y."/>
            <person name="Bonch-Osmolovskaya E.A."/>
            <person name="Slobodkin A.I."/>
        </authorList>
    </citation>
    <scope>NUCLEOTIDE SEQUENCE [LARGE SCALE GENOMIC DNA]</scope>
    <source>
        <strain evidence="5 6">M08DMB</strain>
    </source>
</reference>
<dbReference type="SUPFAM" id="SSF160246">
    <property type="entry name" value="EspE N-terminal domain-like"/>
    <property type="match status" value="1"/>
</dbReference>
<dbReference type="Pfam" id="PF00437">
    <property type="entry name" value="T2SSE"/>
    <property type="match status" value="1"/>
</dbReference>
<dbReference type="SMART" id="SM00382">
    <property type="entry name" value="AAA"/>
    <property type="match status" value="1"/>
</dbReference>
<dbReference type="GO" id="GO:0005886">
    <property type="term" value="C:plasma membrane"/>
    <property type="evidence" value="ECO:0007669"/>
    <property type="project" value="TreeGrafter"/>
</dbReference>
<evidence type="ECO:0000313" key="5">
    <source>
        <dbReference type="EMBL" id="MPW26314.1"/>
    </source>
</evidence>
<dbReference type="InterPro" id="IPR027417">
    <property type="entry name" value="P-loop_NTPase"/>
</dbReference>
<accession>A0A6A7KA55</accession>
<keyword evidence="2" id="KW-0547">Nucleotide-binding</keyword>
<dbReference type="Gene3D" id="3.30.300.160">
    <property type="entry name" value="Type II secretion system, protein E, N-terminal domain"/>
    <property type="match status" value="1"/>
</dbReference>
<keyword evidence="3" id="KW-0067">ATP-binding</keyword>
<dbReference type="Gene3D" id="3.30.450.90">
    <property type="match status" value="1"/>
</dbReference>
<comment type="caution">
    <text evidence="5">The sequence shown here is derived from an EMBL/GenBank/DDBJ whole genome shotgun (WGS) entry which is preliminary data.</text>
</comment>
<dbReference type="PANTHER" id="PTHR30258">
    <property type="entry name" value="TYPE II SECRETION SYSTEM PROTEIN GSPE-RELATED"/>
    <property type="match status" value="1"/>
</dbReference>
<dbReference type="PROSITE" id="PS00662">
    <property type="entry name" value="T2SP_E"/>
    <property type="match status" value="1"/>
</dbReference>
<dbReference type="CDD" id="cd01129">
    <property type="entry name" value="PulE-GspE-like"/>
    <property type="match status" value="1"/>
</dbReference>
<dbReference type="InterPro" id="IPR037257">
    <property type="entry name" value="T2SS_E_N_sf"/>
</dbReference>
<dbReference type="GO" id="GO:0005524">
    <property type="term" value="F:ATP binding"/>
    <property type="evidence" value="ECO:0007669"/>
    <property type="project" value="UniProtKB-KW"/>
</dbReference>
<name>A0A6A7KA55_9FIRM</name>
<evidence type="ECO:0000313" key="6">
    <source>
        <dbReference type="Proteomes" id="UP000440004"/>
    </source>
</evidence>
<dbReference type="FunFam" id="3.30.450.90:FF:000001">
    <property type="entry name" value="Type II secretion system ATPase GspE"/>
    <property type="match status" value="1"/>
</dbReference>
<dbReference type="InterPro" id="IPR001482">
    <property type="entry name" value="T2SS/T4SS_dom"/>
</dbReference>
<organism evidence="5 6">
    <name type="scientific">Alkalibaculum sporogenes</name>
    <dbReference type="NCBI Taxonomy" id="2655001"/>
    <lineage>
        <taxon>Bacteria</taxon>
        <taxon>Bacillati</taxon>
        <taxon>Bacillota</taxon>
        <taxon>Clostridia</taxon>
        <taxon>Eubacteriales</taxon>
        <taxon>Eubacteriaceae</taxon>
        <taxon>Alkalibaculum</taxon>
    </lineage>
</organism>
<dbReference type="GO" id="GO:0016887">
    <property type="term" value="F:ATP hydrolysis activity"/>
    <property type="evidence" value="ECO:0007669"/>
    <property type="project" value="TreeGrafter"/>
</dbReference>
<keyword evidence="6" id="KW-1185">Reference proteome</keyword>
<dbReference type="SUPFAM" id="SSF52540">
    <property type="entry name" value="P-loop containing nucleoside triphosphate hydrolases"/>
    <property type="match status" value="1"/>
</dbReference>
<dbReference type="PANTHER" id="PTHR30258:SF1">
    <property type="entry name" value="PROTEIN TRANSPORT PROTEIN HOFB HOMOLOG"/>
    <property type="match status" value="1"/>
</dbReference>
<evidence type="ECO:0000256" key="2">
    <source>
        <dbReference type="ARBA" id="ARBA00022741"/>
    </source>
</evidence>
<dbReference type="Pfam" id="PF05157">
    <property type="entry name" value="MshEN"/>
    <property type="match status" value="1"/>
</dbReference>
<sequence>MRNSKRIGDLLITSNKINQEQLSKAISIQAVSKKKIGEILLEQGYIEEEDIIETLQRQIGIQRVDFDNVYVDKDAVKSLPYILAKKHITVPLYYDNRANLVVAINDPLDIIALDNLKLVTKKNIIPLIATKNEIIHLIEKFYNSDDAEKAVEEFNKSQTSIEIEDKENQDEISNAPVVRLVNNIIETGVRDGASDIHIEPFEERIRVRMRVDGRLVEMMKLDIRTHNAIVSRIKILSDLNIAERRLPQDGAVLMKVENRDIDFRVSILPTIYGEKVVIRILDKGKFKLDIRELGFTDYEMNRVKEFIAAPHGIILITGPTGSGKTTTLYTILKELNKMQDNIITVENPVELKLDGINQVQVNAKTGLTFLSGLRSILRQDPDVIMIGEIRDVETSEIAIRAAITGHLVLSTIHTNDAVSTINRLLDMGIAPYLVSSSILGIISQRLVRQLCPKCKSSYLGTIEEKEILGIPLDDEIILYKPKGCAICSNVGYKGRIGVHEVVKINKELREGIMQGLSYDRLNQIARKSGMVSLLENSKELILKGSTTIEEILEIAFLSES</sequence>
<dbReference type="Gene3D" id="3.40.50.300">
    <property type="entry name" value="P-loop containing nucleotide triphosphate hydrolases"/>
    <property type="match status" value="1"/>
</dbReference>
<evidence type="ECO:0000259" key="4">
    <source>
        <dbReference type="PROSITE" id="PS00662"/>
    </source>
</evidence>
<dbReference type="AlphaFoldDB" id="A0A6A7KA55"/>
<proteinExistence type="inferred from homology"/>
<dbReference type="FunFam" id="3.40.50.300:FF:000398">
    <property type="entry name" value="Type IV pilus assembly ATPase PilB"/>
    <property type="match status" value="1"/>
</dbReference>
<gene>
    <name evidence="5" type="ORF">GC105_10990</name>
</gene>
<dbReference type="EMBL" id="WHNX01000016">
    <property type="protein sequence ID" value="MPW26314.1"/>
    <property type="molecule type" value="Genomic_DNA"/>
</dbReference>
<feature type="domain" description="Bacterial type II secretion system protein E" evidence="4">
    <location>
        <begin position="377"/>
        <end position="391"/>
    </location>
</feature>
<dbReference type="InterPro" id="IPR007831">
    <property type="entry name" value="T2SS_GspE_N"/>
</dbReference>